<dbReference type="PANTHER" id="PTHR24148:SF73">
    <property type="entry name" value="HET DOMAIN PROTEIN (AFU_ORTHOLOGUE AFUA_8G01020)"/>
    <property type="match status" value="1"/>
</dbReference>
<dbReference type="OrthoDB" id="3553147at2759"/>
<evidence type="ECO:0000313" key="2">
    <source>
        <dbReference type="EMBL" id="KAH7078437.1"/>
    </source>
</evidence>
<proteinExistence type="predicted"/>
<reference evidence="2" key="1">
    <citation type="journal article" date="2021" name="Nat. Commun.">
        <title>Genetic determinants of endophytism in the Arabidopsis root mycobiome.</title>
        <authorList>
            <person name="Mesny F."/>
            <person name="Miyauchi S."/>
            <person name="Thiergart T."/>
            <person name="Pickel B."/>
            <person name="Atanasova L."/>
            <person name="Karlsson M."/>
            <person name="Huettel B."/>
            <person name="Barry K.W."/>
            <person name="Haridas S."/>
            <person name="Chen C."/>
            <person name="Bauer D."/>
            <person name="Andreopoulos W."/>
            <person name="Pangilinan J."/>
            <person name="LaButti K."/>
            <person name="Riley R."/>
            <person name="Lipzen A."/>
            <person name="Clum A."/>
            <person name="Drula E."/>
            <person name="Henrissat B."/>
            <person name="Kohler A."/>
            <person name="Grigoriev I.V."/>
            <person name="Martin F.M."/>
            <person name="Hacquard S."/>
        </authorList>
    </citation>
    <scope>NUCLEOTIDE SEQUENCE</scope>
    <source>
        <strain evidence="2">MPI-SDFR-AT-0120</strain>
    </source>
</reference>
<evidence type="ECO:0000313" key="3">
    <source>
        <dbReference type="Proteomes" id="UP000813461"/>
    </source>
</evidence>
<dbReference type="InterPro" id="IPR052895">
    <property type="entry name" value="HetReg/Transcr_Mod"/>
</dbReference>
<dbReference type="Proteomes" id="UP000813461">
    <property type="component" value="Unassembled WGS sequence"/>
</dbReference>
<comment type="caution">
    <text evidence="2">The sequence shown here is derived from an EMBL/GenBank/DDBJ whole genome shotgun (WGS) entry which is preliminary data.</text>
</comment>
<evidence type="ECO:0000259" key="1">
    <source>
        <dbReference type="Pfam" id="PF06985"/>
    </source>
</evidence>
<organism evidence="2 3">
    <name type="scientific">Paraphoma chrysanthemicola</name>
    <dbReference type="NCBI Taxonomy" id="798071"/>
    <lineage>
        <taxon>Eukaryota</taxon>
        <taxon>Fungi</taxon>
        <taxon>Dikarya</taxon>
        <taxon>Ascomycota</taxon>
        <taxon>Pezizomycotina</taxon>
        <taxon>Dothideomycetes</taxon>
        <taxon>Pleosporomycetidae</taxon>
        <taxon>Pleosporales</taxon>
        <taxon>Pleosporineae</taxon>
        <taxon>Phaeosphaeriaceae</taxon>
        <taxon>Paraphoma</taxon>
    </lineage>
</organism>
<gene>
    <name evidence="2" type="ORF">FB567DRAFT_607693</name>
</gene>
<keyword evidence="3" id="KW-1185">Reference proteome</keyword>
<name>A0A8K0QYT9_9PLEO</name>
<dbReference type="InterPro" id="IPR010730">
    <property type="entry name" value="HET"/>
</dbReference>
<feature type="domain" description="Heterokaryon incompatibility" evidence="1">
    <location>
        <begin position="46"/>
        <end position="234"/>
    </location>
</feature>
<dbReference type="PANTHER" id="PTHR24148">
    <property type="entry name" value="ANKYRIN REPEAT DOMAIN-CONTAINING PROTEIN 39 HOMOLOG-RELATED"/>
    <property type="match status" value="1"/>
</dbReference>
<protein>
    <submittedName>
        <fullName evidence="2">Heterokaryon incompatibility protein-domain-containing protein</fullName>
    </submittedName>
</protein>
<sequence>MADGEAYTYTPLAEPDKDIRLIRILSTTSQIRCQFSVVSLADSPIFTALSYAWGDATATEPVTVDGGTIHVTVNLANALRDIYGHWSKGDLLAPGHEQWLWADALCIDQSNVQEKNHQVPFMGRIYSNAYQVFAWLGSNDPQSTCKAIDDFNCIVAMLSQLPGYDYILEQTKLGWIPDVNEDVGTDLSFECYNSLTEFEWLERNYEKTGPASHCPDLNTIGLEPYWRRLWILQELVLAKSAILLCGSRSIAWSAVCIVYTWLKLLKLRHSGTVKPQDIHAKKWWQLTVNEVPRSMANIGLCRAMIAITDDIKSQKMLHMTSIARKLRYIVCFAATGREATDPKDFVYALGGMTGIQMTMDYSPDTTAAQVYHEFFSGCVLASKRLPNQDTGRHKAWLCDLWFLTMAGIGQPWNFLPGLPSWTPNLKGITIAQLENTFCVPLGEKSSFFTSLFLQDAENASLLGPLLCCTAYLLDEVTEAGPIIQTRDVPGVWSSSDDAWLLWTYATAVESTNVDRAHGLKIVAAIAQVLYDKLFKGSCNLRDLAVQLLLAEMENVCAKRGVTCVPFFESLGMLPPPFAVGDLGDDPSPRILWVAVSRCPGIKGTAGEQWAVEVSPFVLDNERQRHKWNGCKLALTVSGLVGLFPPLIQDGDILSVIHGYKDPVVLRRHRDGCQFVGACRIPALANEETVIELRESGLRTERIKIY</sequence>
<dbReference type="Pfam" id="PF06985">
    <property type="entry name" value="HET"/>
    <property type="match status" value="1"/>
</dbReference>
<accession>A0A8K0QYT9</accession>
<dbReference type="EMBL" id="JAGMVJ010000017">
    <property type="protein sequence ID" value="KAH7078437.1"/>
    <property type="molecule type" value="Genomic_DNA"/>
</dbReference>
<dbReference type="AlphaFoldDB" id="A0A8K0QYT9"/>